<dbReference type="Proteomes" id="UP000593568">
    <property type="component" value="Unassembled WGS sequence"/>
</dbReference>
<dbReference type="PANTHER" id="PTHR31286:SF99">
    <property type="entry name" value="DUF4283 DOMAIN-CONTAINING PROTEIN"/>
    <property type="match status" value="1"/>
</dbReference>
<evidence type="ECO:0000313" key="1">
    <source>
        <dbReference type="EMBL" id="MBA0776303.1"/>
    </source>
</evidence>
<proteinExistence type="predicted"/>
<gene>
    <name evidence="1" type="ORF">Gotri_011315</name>
</gene>
<feature type="non-terminal residue" evidence="1">
    <location>
        <position position="113"/>
    </location>
</feature>
<protein>
    <submittedName>
        <fullName evidence="1">Uncharacterized protein</fullName>
    </submittedName>
</protein>
<sequence length="113" mass="12766">EEDDVVLKAGDVLVNEINRVPSISFLTRVHQIMKESMARVAIIKFLERKIEFDSLYSKLQAIGSTIGHVIKIDYNTENGTNGKFAHMVLNVDLNKPLISNIFIDGKTQSVEYE</sequence>
<evidence type="ECO:0000313" key="2">
    <source>
        <dbReference type="Proteomes" id="UP000593568"/>
    </source>
</evidence>
<comment type="caution">
    <text evidence="1">The sequence shown here is derived from an EMBL/GenBank/DDBJ whole genome shotgun (WGS) entry which is preliminary data.</text>
</comment>
<dbReference type="PANTHER" id="PTHR31286">
    <property type="entry name" value="GLYCINE-RICH CELL WALL STRUCTURAL PROTEIN 1.8-LIKE"/>
    <property type="match status" value="1"/>
</dbReference>
<feature type="non-terminal residue" evidence="1">
    <location>
        <position position="1"/>
    </location>
</feature>
<organism evidence="1 2">
    <name type="scientific">Gossypium trilobum</name>
    <dbReference type="NCBI Taxonomy" id="34281"/>
    <lineage>
        <taxon>Eukaryota</taxon>
        <taxon>Viridiplantae</taxon>
        <taxon>Streptophyta</taxon>
        <taxon>Embryophyta</taxon>
        <taxon>Tracheophyta</taxon>
        <taxon>Spermatophyta</taxon>
        <taxon>Magnoliopsida</taxon>
        <taxon>eudicotyledons</taxon>
        <taxon>Gunneridae</taxon>
        <taxon>Pentapetalae</taxon>
        <taxon>rosids</taxon>
        <taxon>malvids</taxon>
        <taxon>Malvales</taxon>
        <taxon>Malvaceae</taxon>
        <taxon>Malvoideae</taxon>
        <taxon>Gossypium</taxon>
    </lineage>
</organism>
<dbReference type="AlphaFoldDB" id="A0A7J9ETE5"/>
<accession>A0A7J9ETE5</accession>
<dbReference type="InterPro" id="IPR040256">
    <property type="entry name" value="At4g02000-like"/>
</dbReference>
<name>A0A7J9ETE5_9ROSI</name>
<dbReference type="EMBL" id="JABEZW010000009">
    <property type="protein sequence ID" value="MBA0776303.1"/>
    <property type="molecule type" value="Genomic_DNA"/>
</dbReference>
<keyword evidence="2" id="KW-1185">Reference proteome</keyword>
<reference evidence="1 2" key="1">
    <citation type="journal article" date="2019" name="Genome Biol. Evol.">
        <title>Insights into the evolution of the New World diploid cottons (Gossypium, subgenus Houzingenia) based on genome sequencing.</title>
        <authorList>
            <person name="Grover C.E."/>
            <person name="Arick M.A. 2nd"/>
            <person name="Thrash A."/>
            <person name="Conover J.L."/>
            <person name="Sanders W.S."/>
            <person name="Peterson D.G."/>
            <person name="Frelichowski J.E."/>
            <person name="Scheffler J.A."/>
            <person name="Scheffler B.E."/>
            <person name="Wendel J.F."/>
        </authorList>
    </citation>
    <scope>NUCLEOTIDE SEQUENCE [LARGE SCALE GENOMIC DNA]</scope>
    <source>
        <strain evidence="1">8</strain>
        <tissue evidence="1">Leaf</tissue>
    </source>
</reference>